<reference evidence="2 3" key="1">
    <citation type="submission" date="2019-02" db="EMBL/GenBank/DDBJ databases">
        <title>Arundinibacter roseus gen. nov., sp. nov., a new member of the family Cytophagaceae.</title>
        <authorList>
            <person name="Szuroczki S."/>
            <person name="Khayer B."/>
            <person name="Sproer C."/>
            <person name="Toumi M."/>
            <person name="Szabo A."/>
            <person name="Felfoldi T."/>
            <person name="Schumann P."/>
            <person name="Toth E."/>
        </authorList>
    </citation>
    <scope>NUCLEOTIDE SEQUENCE [LARGE SCALE GENOMIC DNA]</scope>
    <source>
        <strain evidence="2 3">DMA-k-7a</strain>
    </source>
</reference>
<dbReference type="InterPro" id="IPR043732">
    <property type="entry name" value="DUF5675"/>
</dbReference>
<evidence type="ECO:0000313" key="3">
    <source>
        <dbReference type="Proteomes" id="UP000295706"/>
    </source>
</evidence>
<dbReference type="RefSeq" id="WP_132117967.1">
    <property type="nucleotide sequence ID" value="NZ_SMJU01000007.1"/>
</dbReference>
<proteinExistence type="predicted"/>
<sequence>MKIVHNRIRKGPNSTLSEFFLDGIKQGFIVEDTDRDLTADMPLGNLLATKVHSHTAIPTGLYKVQLRYSPKFRRVLPWIMDVPGFQYIMLHPGNWIHDTEGCPIPGLSWRKDSKGEFMVVRSKLCFDPVLDAIVKAIKAGEDVWWEVVAAY</sequence>
<accession>A0A4V2X9M8</accession>
<keyword evidence="3" id="KW-1185">Reference proteome</keyword>
<dbReference type="OrthoDB" id="1036575at2"/>
<gene>
    <name evidence="2" type="ORF">EZE20_12130</name>
</gene>
<dbReference type="EMBL" id="SMJU01000007">
    <property type="protein sequence ID" value="TDB64425.1"/>
    <property type="molecule type" value="Genomic_DNA"/>
</dbReference>
<dbReference type="AlphaFoldDB" id="A0A4V2X9M8"/>
<evidence type="ECO:0000313" key="2">
    <source>
        <dbReference type="EMBL" id="TDB64425.1"/>
    </source>
</evidence>
<dbReference type="Proteomes" id="UP000295706">
    <property type="component" value="Unassembled WGS sequence"/>
</dbReference>
<dbReference type="Pfam" id="PF18925">
    <property type="entry name" value="DUF5675"/>
    <property type="match status" value="1"/>
</dbReference>
<name>A0A4V2X9M8_9BACT</name>
<feature type="domain" description="DUF5675" evidence="1">
    <location>
        <begin position="6"/>
        <end position="132"/>
    </location>
</feature>
<comment type="caution">
    <text evidence="2">The sequence shown here is derived from an EMBL/GenBank/DDBJ whole genome shotgun (WGS) entry which is preliminary data.</text>
</comment>
<organism evidence="2 3">
    <name type="scientific">Arundinibacter roseus</name>
    <dbReference type="NCBI Taxonomy" id="2070510"/>
    <lineage>
        <taxon>Bacteria</taxon>
        <taxon>Pseudomonadati</taxon>
        <taxon>Bacteroidota</taxon>
        <taxon>Cytophagia</taxon>
        <taxon>Cytophagales</taxon>
        <taxon>Spirosomataceae</taxon>
        <taxon>Arundinibacter</taxon>
    </lineage>
</organism>
<protein>
    <recommendedName>
        <fullName evidence="1">DUF5675 domain-containing protein</fullName>
    </recommendedName>
</protein>
<evidence type="ECO:0000259" key="1">
    <source>
        <dbReference type="Pfam" id="PF18925"/>
    </source>
</evidence>